<proteinExistence type="predicted"/>
<dbReference type="SUPFAM" id="SSF117289">
    <property type="entry name" value="Nucleoporin domain"/>
    <property type="match status" value="1"/>
</dbReference>
<keyword evidence="4" id="KW-0411">Iron-sulfur</keyword>
<feature type="compositionally biased region" description="Basic and acidic residues" evidence="5">
    <location>
        <begin position="2013"/>
        <end position="2022"/>
    </location>
</feature>
<keyword evidence="1" id="KW-0949">S-adenosyl-L-methionine</keyword>
<dbReference type="Pfam" id="PF12345">
    <property type="entry name" value="DUF3641"/>
    <property type="match status" value="1"/>
</dbReference>
<dbReference type="NCBIfam" id="TIGR04167">
    <property type="entry name" value="rSAM_SeCys"/>
    <property type="match status" value="1"/>
</dbReference>
<evidence type="ECO:0000256" key="1">
    <source>
        <dbReference type="ARBA" id="ARBA00022691"/>
    </source>
</evidence>
<keyword evidence="10" id="KW-1185">Reference proteome</keyword>
<dbReference type="InterPro" id="IPR058240">
    <property type="entry name" value="rSAM_sf"/>
</dbReference>
<dbReference type="GO" id="GO:0046872">
    <property type="term" value="F:metal ion binding"/>
    <property type="evidence" value="ECO:0007669"/>
    <property type="project" value="UniProtKB-KW"/>
</dbReference>
<dbReference type="CDD" id="cd01335">
    <property type="entry name" value="Radical_SAM"/>
    <property type="match status" value="1"/>
</dbReference>
<keyword evidence="3" id="KW-0408">Iron</keyword>
<comment type="caution">
    <text evidence="9">The sequence shown here is derived from an EMBL/GenBank/DDBJ whole genome shotgun (WGS) entry which is preliminary data.</text>
</comment>
<reference evidence="9 10" key="1">
    <citation type="submission" date="2016-02" db="EMBL/GenBank/DDBJ databases">
        <title>Genome analysis of coral dinoflagellate symbionts highlights evolutionary adaptations to a symbiotic lifestyle.</title>
        <authorList>
            <person name="Aranda M."/>
            <person name="Li Y."/>
            <person name="Liew Y.J."/>
            <person name="Baumgarten S."/>
            <person name="Simakov O."/>
            <person name="Wilson M."/>
            <person name="Piel J."/>
            <person name="Ashoor H."/>
            <person name="Bougouffa S."/>
            <person name="Bajic V.B."/>
            <person name="Ryu T."/>
            <person name="Ravasi T."/>
            <person name="Bayer T."/>
            <person name="Micklem G."/>
            <person name="Kim H."/>
            <person name="Bhak J."/>
            <person name="Lajeunesse T.C."/>
            <person name="Voolstra C.R."/>
        </authorList>
    </citation>
    <scope>NUCLEOTIDE SEQUENCE [LARGE SCALE GENOMIC DNA]</scope>
    <source>
        <strain evidence="9 10">CCMP2467</strain>
    </source>
</reference>
<dbReference type="SFLD" id="SFLDS00029">
    <property type="entry name" value="Radical_SAM"/>
    <property type="match status" value="1"/>
</dbReference>
<evidence type="ECO:0000259" key="7">
    <source>
        <dbReference type="Pfam" id="PF12234"/>
    </source>
</evidence>
<evidence type="ECO:0000313" key="9">
    <source>
        <dbReference type="EMBL" id="OLP93633.1"/>
    </source>
</evidence>
<dbReference type="PANTHER" id="PTHR43728">
    <property type="entry name" value="SLR0304 PROTEIN"/>
    <property type="match status" value="1"/>
</dbReference>
<dbReference type="InterPro" id="IPR013785">
    <property type="entry name" value="Aldolase_TIM"/>
</dbReference>
<dbReference type="EMBL" id="LSRX01000574">
    <property type="protein sequence ID" value="OLP93633.1"/>
    <property type="molecule type" value="Genomic_DNA"/>
</dbReference>
<evidence type="ECO:0000256" key="5">
    <source>
        <dbReference type="SAM" id="MobiDB-lite"/>
    </source>
</evidence>
<feature type="domain" description="RAVE complex protein Rav1 C-terminal" evidence="7">
    <location>
        <begin position="1777"/>
        <end position="1906"/>
    </location>
</feature>
<evidence type="ECO:0000256" key="2">
    <source>
        <dbReference type="ARBA" id="ARBA00022723"/>
    </source>
</evidence>
<name>A0A1Q9DEJ2_SYMMI</name>
<dbReference type="PANTHER" id="PTHR43728:SF1">
    <property type="entry name" value="FE-S OXIDOREDUCTASE"/>
    <property type="match status" value="1"/>
</dbReference>
<feature type="domain" description="Arsenosugar biosynthesis radical SAM protein ArsS-like C-terminal" evidence="8">
    <location>
        <begin position="1622"/>
        <end position="1749"/>
    </location>
</feature>
<feature type="region of interest" description="Disordered" evidence="5">
    <location>
        <begin position="2013"/>
        <end position="2049"/>
    </location>
</feature>
<feature type="domain" description="Radical SAM core" evidence="6">
    <location>
        <begin position="1459"/>
        <end position="1603"/>
    </location>
</feature>
<dbReference type="Gene3D" id="3.20.20.70">
    <property type="entry name" value="Aldolase class I"/>
    <property type="match status" value="1"/>
</dbReference>
<keyword evidence="2" id="KW-0479">Metal-binding</keyword>
<evidence type="ECO:0000313" key="10">
    <source>
        <dbReference type="Proteomes" id="UP000186817"/>
    </source>
</evidence>
<dbReference type="Pfam" id="PF04055">
    <property type="entry name" value="Radical_SAM"/>
    <property type="match status" value="1"/>
</dbReference>
<evidence type="ECO:0000256" key="4">
    <source>
        <dbReference type="ARBA" id="ARBA00023014"/>
    </source>
</evidence>
<accession>A0A1Q9DEJ2</accession>
<dbReference type="Pfam" id="PF12234">
    <property type="entry name" value="Rav1p_C"/>
    <property type="match status" value="1"/>
</dbReference>
<dbReference type="GO" id="GO:0003824">
    <property type="term" value="F:catalytic activity"/>
    <property type="evidence" value="ECO:0007669"/>
    <property type="project" value="InterPro"/>
</dbReference>
<dbReference type="GO" id="GO:0051536">
    <property type="term" value="F:iron-sulfur cluster binding"/>
    <property type="evidence" value="ECO:0007669"/>
    <property type="project" value="UniProtKB-KW"/>
</dbReference>
<gene>
    <name evidence="9" type="primary">Dmxl2</name>
    <name evidence="9" type="ORF">AK812_SmicGene24429</name>
</gene>
<dbReference type="Proteomes" id="UP000186817">
    <property type="component" value="Unassembled WGS sequence"/>
</dbReference>
<dbReference type="InterPro" id="IPR007197">
    <property type="entry name" value="rSAM"/>
</dbReference>
<evidence type="ECO:0000259" key="8">
    <source>
        <dbReference type="Pfam" id="PF12345"/>
    </source>
</evidence>
<protein>
    <submittedName>
        <fullName evidence="9">DmX-like protein 2</fullName>
    </submittedName>
</protein>
<dbReference type="OrthoDB" id="418407at2759"/>
<feature type="region of interest" description="Disordered" evidence="5">
    <location>
        <begin position="1201"/>
        <end position="1226"/>
    </location>
</feature>
<dbReference type="InterPro" id="IPR026351">
    <property type="entry name" value="rSAM_ArsS-like"/>
</dbReference>
<sequence>MESICASIGSDAELEEAGDREDVKQDTVVEHYQWSFGNLRWLSRERLMREWQTGGCAICAAHPELQLIAVGTGGDPAFLVFFEDSLRRKQRFEQRCDALAWHKKNPVLAVLSINAAMAKIQIFSATDGLAHFRLHVLGMHPATALCWARAHLLVAGPELCVWPCKVEDHFSATAPSARQPMDELSELELDPSERFLVTVHRTGLVRTWWASELPKANAFRRRAVTETLLGCCGEVLQGHCQAASWAPAARGSAILATLGLQRDITVWRESAFEETPGFVAEARWSASDLQASAMVWVGKDTEELEDARDWWGEQSESLPLRPTRHSAHVRPEGPHKAELVVAGETTWCIELQSSPGGQGPLFSICRKLPELPGFDQSAGYGRSGGLFSVKKSGSASFNAWLCSPSGDLRRICLDENSTSVDAVAGSVLPCCCLPDAKRLEESPRFEVVDMALHEYWGLLALLLSGGRTLVWVAEIPESRACFDSGRYHLPQGDILSDEALSTADCPSFTSLVWIPGHRLPPRLLGFGRSYTLATSLDISGTLQPWSEVLWKSDAHLPVRDVQQMQASKAGDVLSLLVHDDDLFFVLARVEVSSSSSDAPILEPICRHRLWASCPQLGAFALEWLGSFAAMKEGDVSGQFAFWAPESDEVVIRTLEIEDPTTGAVRVGETLAAPLSSSETLQGGVLRLKLCDEFLVALTTRAEILVWSLAGGDLGHVLLSYSHTLATHQLKREGPGAGDDTVPFRPWNRDGPVNKSGRTVAISEDASGHFTQGDLSLHRCAGGGLLLAAAASASDSIAPATALLCQRGNSGDIWHAVDLHPEALPLEQGSLLAVCMEGALLHAGFCGGPGEGGPRRPAVVAASLPSAAQGRLQASAPCPAYHPDTLIWLLRNGQAALARRILQSFMWTEVRMWLLLFLAVAVGSHGSHAGTASEFVRKQAPRRGLVSVAVSPQGVLQLEDDSGTGRHSEDVVTDPTFAESAGKWKVHYDGWSRNHKFEDVEIFCDGAFKLWNGHTTKLSTSEDDKKALCNRGAMKNKIQWVNKDWAGDNRKWECGWYDSKADKIHVYHYVKGHRSTKDGHRAGDDFWGKIDRSKREAEVNCPTTAPPEGKSGTSARWTAGATALSAFLVLRQNASPHGIPPLVDLDFMEFHCADAVARCERMSSSAPASSSQLHADGLDVGSGATAASLFEDDFEARMAKLRSSWAEDDPSPSVPTQENGETTSAGWHVSELELDELGRFLQTRTLPMVSSHEQADSAAVSSKTAVLRRCCQSCGTCMDNRQCTRREKGTWPSKQVDCIPRLPSMVSGGITGLGGRETPGRGEGPAKADDASRWPVLAILAAGTVVTAVPIVRWYMRRRKTAAFEYGPVELSQMTLAAAKELHQKGDVSLQQKRTSLVPDALLDLEEQAEEMASSLAPGAEVDVRAKALQAVGAPPFKRFLRERRVPDLVRSKCHTLQLNIGLYCNQACNHCHVESSPLRKEMMSKEVVERCLLLLKNSPTVKVLDITGGAPELNRGFRRLVEGAAQLRETGERPDLRIIDRCNLTVLLEPGQESLPAFLVDTGVDIIASLPSYEPDQTDRQRGRKVFERSIQGLRILNQHGYGSGKGGRRLDLVFNPPGPFLPPRQQQLEMKYKTELETSYGVKFDGLLTIANMPIKRYFDYLRKKGALEGYMDLLVRNFNEDTVPDLMCTNTVNVGWDGKLYDCDFNQQLELGLGGGLSVFDVESLDDPKLQRAGILTAAHCYGCTAALEPFLARTGHVLREAQLLVLLQDVGATPHASDLDECGQRFMKAFEIHAAVRRWHLRTPNSEAFLQHLSSEDLCWALHSDCQGTLVDRILEVLGHDLDWPALRHVGLGLWLRDLQALKKVLEQLPRALLRRQSAPDKEIQPEAVALWYALMGRRTLLAAEPEVQTQSLVEMCLGAVNADGSLLCNCHVQANGPKVEAVVAEQTAKATEALVDELLRTAVAATAEAPNRAVKRRVRQRLHKKLGAVLNKQEFEVAMERFHAAAEAQRVRQDEAARPQRRGPVNRAPVSAPIGAAPARPPQASPSQVVAVPVWMVGAPVAGPAPAGRMGQVQMPQMPQMPQQMQPRWNCGIPVCAVQDVRQFQEQVRVPEMTSAQAKVPYMNQTYMEPQEDLDLGVNQTFRFQRAMSEGAGCDHVQTVQNAGPAANLPVQRTFIQQANCLKLRGCSAVAASFTGTLML</sequence>
<feature type="compositionally biased region" description="Polar residues" evidence="5">
    <location>
        <begin position="1213"/>
        <end position="1224"/>
    </location>
</feature>
<dbReference type="SUPFAM" id="SSF102114">
    <property type="entry name" value="Radical SAM enzymes"/>
    <property type="match status" value="1"/>
</dbReference>
<evidence type="ECO:0000256" key="3">
    <source>
        <dbReference type="ARBA" id="ARBA00023004"/>
    </source>
</evidence>
<evidence type="ECO:0000259" key="6">
    <source>
        <dbReference type="Pfam" id="PF04055"/>
    </source>
</evidence>
<organism evidence="9 10">
    <name type="scientific">Symbiodinium microadriaticum</name>
    <name type="common">Dinoflagellate</name>
    <name type="synonym">Zooxanthella microadriatica</name>
    <dbReference type="NCBI Taxonomy" id="2951"/>
    <lineage>
        <taxon>Eukaryota</taxon>
        <taxon>Sar</taxon>
        <taxon>Alveolata</taxon>
        <taxon>Dinophyceae</taxon>
        <taxon>Suessiales</taxon>
        <taxon>Symbiodiniaceae</taxon>
        <taxon>Symbiodinium</taxon>
    </lineage>
</organism>
<dbReference type="InterPro" id="IPR022033">
    <property type="entry name" value="Rav1p_C"/>
</dbReference>
<dbReference type="InterPro" id="IPR024521">
    <property type="entry name" value="ArsS-like_C"/>
</dbReference>